<evidence type="ECO:0000313" key="2">
    <source>
        <dbReference type="EMBL" id="PXV64414.1"/>
    </source>
</evidence>
<protein>
    <submittedName>
        <fullName evidence="2">Acetyltransferase (GNAT) family protein</fullName>
    </submittedName>
</protein>
<dbReference type="OrthoDB" id="9127144at2"/>
<dbReference type="GO" id="GO:0016747">
    <property type="term" value="F:acyltransferase activity, transferring groups other than amino-acyl groups"/>
    <property type="evidence" value="ECO:0007669"/>
    <property type="project" value="InterPro"/>
</dbReference>
<dbReference type="Proteomes" id="UP000247973">
    <property type="component" value="Unassembled WGS sequence"/>
</dbReference>
<name>A0A2V3PR05_9BACT</name>
<dbReference type="EMBL" id="QICL01000010">
    <property type="protein sequence ID" value="PXV64414.1"/>
    <property type="molecule type" value="Genomic_DNA"/>
</dbReference>
<dbReference type="InterPro" id="IPR000182">
    <property type="entry name" value="GNAT_dom"/>
</dbReference>
<keyword evidence="3" id="KW-1185">Reference proteome</keyword>
<dbReference type="SUPFAM" id="SSF55729">
    <property type="entry name" value="Acyl-CoA N-acyltransferases (Nat)"/>
    <property type="match status" value="1"/>
</dbReference>
<sequence>MILKKVTLDNKSDLEFIEKLYIESFPRYERRPILQMHQLLETEERFNMYLLETEDNIRIGFVTYWMLDTFIFLDHFAISSEQRSGGYGKKAVEKLIQQTDLPLVGEIELPGASEMASRRVKFYEKQGFQIWDLPYEQPPYEHGYEPIPMLTITYRDLGFPATFETIRDTIYSEVYKKEI</sequence>
<dbReference type="Pfam" id="PF00583">
    <property type="entry name" value="Acetyltransf_1"/>
    <property type="match status" value="1"/>
</dbReference>
<gene>
    <name evidence="2" type="ORF">CLV62_11057</name>
</gene>
<keyword evidence="2" id="KW-0808">Transferase</keyword>
<feature type="domain" description="N-acetyltransferase" evidence="1">
    <location>
        <begin position="1"/>
        <end position="151"/>
    </location>
</feature>
<evidence type="ECO:0000313" key="3">
    <source>
        <dbReference type="Proteomes" id="UP000247973"/>
    </source>
</evidence>
<comment type="caution">
    <text evidence="2">The sequence shown here is derived from an EMBL/GenBank/DDBJ whole genome shotgun (WGS) entry which is preliminary data.</text>
</comment>
<dbReference type="InterPro" id="IPR016181">
    <property type="entry name" value="Acyl_CoA_acyltransferase"/>
</dbReference>
<proteinExistence type="predicted"/>
<accession>A0A2V3PR05</accession>
<reference evidence="2 3" key="1">
    <citation type="submission" date="2018-03" db="EMBL/GenBank/DDBJ databases">
        <title>Genomic Encyclopedia of Archaeal and Bacterial Type Strains, Phase II (KMG-II): from individual species to whole genera.</title>
        <authorList>
            <person name="Goeker M."/>
        </authorList>
    </citation>
    <scope>NUCLEOTIDE SEQUENCE [LARGE SCALE GENOMIC DNA]</scope>
    <source>
        <strain evidence="2 3">DSM 100214</strain>
    </source>
</reference>
<organism evidence="2 3">
    <name type="scientific">Dysgonomonas alginatilytica</name>
    <dbReference type="NCBI Taxonomy" id="1605892"/>
    <lineage>
        <taxon>Bacteria</taxon>
        <taxon>Pseudomonadati</taxon>
        <taxon>Bacteroidota</taxon>
        <taxon>Bacteroidia</taxon>
        <taxon>Bacteroidales</taxon>
        <taxon>Dysgonomonadaceae</taxon>
        <taxon>Dysgonomonas</taxon>
    </lineage>
</organism>
<dbReference type="RefSeq" id="WP_110310534.1">
    <property type="nucleotide sequence ID" value="NZ_QICL01000010.1"/>
</dbReference>
<evidence type="ECO:0000259" key="1">
    <source>
        <dbReference type="PROSITE" id="PS51186"/>
    </source>
</evidence>
<dbReference type="PROSITE" id="PS51186">
    <property type="entry name" value="GNAT"/>
    <property type="match status" value="1"/>
</dbReference>
<dbReference type="Gene3D" id="3.40.630.30">
    <property type="match status" value="1"/>
</dbReference>
<dbReference type="AlphaFoldDB" id="A0A2V3PR05"/>